<name>A0AAD7RRZ1_9TELE</name>
<feature type="region of interest" description="Disordered" evidence="1">
    <location>
        <begin position="66"/>
        <end position="88"/>
    </location>
</feature>
<evidence type="ECO:0000256" key="1">
    <source>
        <dbReference type="SAM" id="MobiDB-lite"/>
    </source>
</evidence>
<proteinExistence type="predicted"/>
<accession>A0AAD7RRZ1</accession>
<comment type="caution">
    <text evidence="2">The sequence shown here is derived from an EMBL/GenBank/DDBJ whole genome shotgun (WGS) entry which is preliminary data.</text>
</comment>
<protein>
    <submittedName>
        <fullName evidence="2">Uncharacterized protein</fullName>
    </submittedName>
</protein>
<sequence length="88" mass="9219">MSHCNRLEGAGHLVITERGLHAERKFCETKAVLGTCSIATGTEAGAESEAVSQPCLRCDFIVQHSGGPPEPSAESAFRVGAPQIPDAE</sequence>
<evidence type="ECO:0000313" key="2">
    <source>
        <dbReference type="EMBL" id="KAJ8389140.1"/>
    </source>
</evidence>
<dbReference type="EMBL" id="JAINUG010000186">
    <property type="protein sequence ID" value="KAJ8389140.1"/>
    <property type="molecule type" value="Genomic_DNA"/>
</dbReference>
<organism evidence="2 3">
    <name type="scientific">Aldrovandia affinis</name>
    <dbReference type="NCBI Taxonomy" id="143900"/>
    <lineage>
        <taxon>Eukaryota</taxon>
        <taxon>Metazoa</taxon>
        <taxon>Chordata</taxon>
        <taxon>Craniata</taxon>
        <taxon>Vertebrata</taxon>
        <taxon>Euteleostomi</taxon>
        <taxon>Actinopterygii</taxon>
        <taxon>Neopterygii</taxon>
        <taxon>Teleostei</taxon>
        <taxon>Notacanthiformes</taxon>
        <taxon>Halosauridae</taxon>
        <taxon>Aldrovandia</taxon>
    </lineage>
</organism>
<dbReference type="Proteomes" id="UP001221898">
    <property type="component" value="Unassembled WGS sequence"/>
</dbReference>
<reference evidence="2" key="1">
    <citation type="journal article" date="2023" name="Science">
        <title>Genome structures resolve the early diversification of teleost fishes.</title>
        <authorList>
            <person name="Parey E."/>
            <person name="Louis A."/>
            <person name="Montfort J."/>
            <person name="Bouchez O."/>
            <person name="Roques C."/>
            <person name="Iampietro C."/>
            <person name="Lluch J."/>
            <person name="Castinel A."/>
            <person name="Donnadieu C."/>
            <person name="Desvignes T."/>
            <person name="Floi Bucao C."/>
            <person name="Jouanno E."/>
            <person name="Wen M."/>
            <person name="Mejri S."/>
            <person name="Dirks R."/>
            <person name="Jansen H."/>
            <person name="Henkel C."/>
            <person name="Chen W.J."/>
            <person name="Zahm M."/>
            <person name="Cabau C."/>
            <person name="Klopp C."/>
            <person name="Thompson A.W."/>
            <person name="Robinson-Rechavi M."/>
            <person name="Braasch I."/>
            <person name="Lecointre G."/>
            <person name="Bobe J."/>
            <person name="Postlethwait J.H."/>
            <person name="Berthelot C."/>
            <person name="Roest Crollius H."/>
            <person name="Guiguen Y."/>
        </authorList>
    </citation>
    <scope>NUCLEOTIDE SEQUENCE</scope>
    <source>
        <strain evidence="2">NC1722</strain>
    </source>
</reference>
<dbReference type="AlphaFoldDB" id="A0AAD7RRZ1"/>
<gene>
    <name evidence="2" type="ORF">AAFF_G00123460</name>
</gene>
<evidence type="ECO:0000313" key="3">
    <source>
        <dbReference type="Proteomes" id="UP001221898"/>
    </source>
</evidence>
<keyword evidence="3" id="KW-1185">Reference proteome</keyword>